<dbReference type="SMART" id="SM00304">
    <property type="entry name" value="HAMP"/>
    <property type="match status" value="1"/>
</dbReference>
<evidence type="ECO:0000256" key="8">
    <source>
        <dbReference type="ARBA" id="ARBA00022741"/>
    </source>
</evidence>
<dbReference type="Gene3D" id="3.30.565.10">
    <property type="entry name" value="Histidine kinase-like ATPase, C-terminal domain"/>
    <property type="match status" value="1"/>
</dbReference>
<gene>
    <name evidence="17" type="ORF">SAMN05660235_00568</name>
</gene>
<evidence type="ECO:0000256" key="10">
    <source>
        <dbReference type="ARBA" id="ARBA00022840"/>
    </source>
</evidence>
<proteinExistence type="predicted"/>
<keyword evidence="5" id="KW-0597">Phosphoprotein</keyword>
<dbReference type="InterPro" id="IPR003661">
    <property type="entry name" value="HisK_dim/P_dom"/>
</dbReference>
<evidence type="ECO:0000256" key="4">
    <source>
        <dbReference type="ARBA" id="ARBA00022475"/>
    </source>
</evidence>
<feature type="domain" description="Histidine kinase" evidence="15">
    <location>
        <begin position="148"/>
        <end position="359"/>
    </location>
</feature>
<comment type="catalytic activity">
    <reaction evidence="1">
        <text>ATP + protein L-histidine = ADP + protein N-phospho-L-histidine.</text>
        <dbReference type="EC" id="2.7.13.3"/>
    </reaction>
</comment>
<dbReference type="CDD" id="cd00075">
    <property type="entry name" value="HATPase"/>
    <property type="match status" value="1"/>
</dbReference>
<evidence type="ECO:0000256" key="14">
    <source>
        <dbReference type="SAM" id="Phobius"/>
    </source>
</evidence>
<evidence type="ECO:0000256" key="11">
    <source>
        <dbReference type="ARBA" id="ARBA00022989"/>
    </source>
</evidence>
<dbReference type="Pfam" id="PF00672">
    <property type="entry name" value="HAMP"/>
    <property type="match status" value="1"/>
</dbReference>
<evidence type="ECO:0000256" key="12">
    <source>
        <dbReference type="ARBA" id="ARBA00023012"/>
    </source>
</evidence>
<dbReference type="STRING" id="1123285.SAMN05660235_00568"/>
<dbReference type="InterPro" id="IPR003660">
    <property type="entry name" value="HAMP_dom"/>
</dbReference>
<keyword evidence="7 14" id="KW-0812">Transmembrane</keyword>
<dbReference type="SUPFAM" id="SSF47384">
    <property type="entry name" value="Homodimeric domain of signal transducing histidine kinase"/>
    <property type="match status" value="1"/>
</dbReference>
<comment type="subcellular location">
    <subcellularLocation>
        <location evidence="2">Cell membrane</location>
        <topology evidence="2">Multi-pass membrane protein</topology>
    </subcellularLocation>
</comment>
<dbReference type="SUPFAM" id="SSF158472">
    <property type="entry name" value="HAMP domain-like"/>
    <property type="match status" value="1"/>
</dbReference>
<dbReference type="RefSeq" id="WP_093687920.1">
    <property type="nucleotide sequence ID" value="NZ_FNBU01000003.1"/>
</dbReference>
<accession>A0A1G7IQ99</accession>
<evidence type="ECO:0000256" key="9">
    <source>
        <dbReference type="ARBA" id="ARBA00022777"/>
    </source>
</evidence>
<dbReference type="FunFam" id="3.30.565.10:FF:000006">
    <property type="entry name" value="Sensor histidine kinase WalK"/>
    <property type="match status" value="1"/>
</dbReference>
<keyword evidence="18" id="KW-1185">Reference proteome</keyword>
<keyword evidence="11 14" id="KW-1133">Transmembrane helix</keyword>
<evidence type="ECO:0000256" key="5">
    <source>
        <dbReference type="ARBA" id="ARBA00022553"/>
    </source>
</evidence>
<keyword evidence="13 14" id="KW-0472">Membrane</keyword>
<dbReference type="Pfam" id="PF00512">
    <property type="entry name" value="HisKA"/>
    <property type="match status" value="1"/>
</dbReference>
<dbReference type="InterPro" id="IPR003594">
    <property type="entry name" value="HATPase_dom"/>
</dbReference>
<dbReference type="PANTHER" id="PTHR45528:SF1">
    <property type="entry name" value="SENSOR HISTIDINE KINASE CPXA"/>
    <property type="match status" value="1"/>
</dbReference>
<keyword evidence="10" id="KW-0067">ATP-binding</keyword>
<keyword evidence="9 17" id="KW-0418">Kinase</keyword>
<dbReference type="InterPro" id="IPR004358">
    <property type="entry name" value="Sig_transdc_His_kin-like_C"/>
</dbReference>
<dbReference type="AlphaFoldDB" id="A0A1G7IQ99"/>
<dbReference type="CDD" id="cd06225">
    <property type="entry name" value="HAMP"/>
    <property type="match status" value="1"/>
</dbReference>
<dbReference type="CDD" id="cd00082">
    <property type="entry name" value="HisKA"/>
    <property type="match status" value="1"/>
</dbReference>
<keyword evidence="4" id="KW-1003">Cell membrane</keyword>
<keyword evidence="8" id="KW-0547">Nucleotide-binding</keyword>
<feature type="domain" description="HAMP" evidence="16">
    <location>
        <begin position="88"/>
        <end position="140"/>
    </location>
</feature>
<dbReference type="GO" id="GO:0000155">
    <property type="term" value="F:phosphorelay sensor kinase activity"/>
    <property type="evidence" value="ECO:0007669"/>
    <property type="project" value="InterPro"/>
</dbReference>
<evidence type="ECO:0000256" key="1">
    <source>
        <dbReference type="ARBA" id="ARBA00000085"/>
    </source>
</evidence>
<evidence type="ECO:0000313" key="18">
    <source>
        <dbReference type="Proteomes" id="UP000243333"/>
    </source>
</evidence>
<dbReference type="EC" id="2.7.13.3" evidence="3"/>
<dbReference type="EMBL" id="FNBU01000003">
    <property type="protein sequence ID" value="SDF14489.1"/>
    <property type="molecule type" value="Genomic_DNA"/>
</dbReference>
<dbReference type="PANTHER" id="PTHR45528">
    <property type="entry name" value="SENSOR HISTIDINE KINASE CPXA"/>
    <property type="match status" value="1"/>
</dbReference>
<dbReference type="SMART" id="SM00387">
    <property type="entry name" value="HATPase_c"/>
    <property type="match status" value="1"/>
</dbReference>
<dbReference type="GO" id="GO:0005886">
    <property type="term" value="C:plasma membrane"/>
    <property type="evidence" value="ECO:0007669"/>
    <property type="project" value="UniProtKB-SubCell"/>
</dbReference>
<organism evidence="17 18">
    <name type="scientific">Sporolituus thermophilus DSM 23256</name>
    <dbReference type="NCBI Taxonomy" id="1123285"/>
    <lineage>
        <taxon>Bacteria</taxon>
        <taxon>Bacillati</taxon>
        <taxon>Bacillota</taxon>
        <taxon>Negativicutes</taxon>
        <taxon>Selenomonadales</taxon>
        <taxon>Sporomusaceae</taxon>
        <taxon>Sporolituus</taxon>
    </lineage>
</organism>
<evidence type="ECO:0000256" key="2">
    <source>
        <dbReference type="ARBA" id="ARBA00004651"/>
    </source>
</evidence>
<dbReference type="Pfam" id="PF02518">
    <property type="entry name" value="HATPase_c"/>
    <property type="match status" value="1"/>
</dbReference>
<evidence type="ECO:0000256" key="6">
    <source>
        <dbReference type="ARBA" id="ARBA00022679"/>
    </source>
</evidence>
<dbReference type="OrthoDB" id="335833at2"/>
<feature type="transmembrane region" description="Helical" evidence="14">
    <location>
        <begin position="6"/>
        <end position="25"/>
    </location>
</feature>
<dbReference type="InterPro" id="IPR036890">
    <property type="entry name" value="HATPase_C_sf"/>
</dbReference>
<sequence length="361" mass="38998">MSVTKKITGLVFLLLAVTVGVMIWLTDWQMTTHFRAYVTAVGAAGHGHMMGMYGVHELAYLSSVHRGLAWVGAGMLIVGLAASYVLARGISEPLRRLSLAVAEIKEGKYGQKVEITTGGELASLAEAFNSMSDRLAINEKLRKRLLADIAHELRTPITIIQGNLEGMIDGIIEPNKEQLISLHEEALHLSRLIKDLRDLSLANAGHLPLEKTKVSLLQLAGRSVALLNPIAEEKGILLSCSGSDAIVEADPGRTTQIFQNLLSNALRYARARVTVTVTEEDEWSEVTVADDGPGIPPEHVPHIFDQFYRCDEARDRQSGGSGIGLAIVKSLVEAHGGTVTVHSIPGEGTTFTVRFKTSPGN</sequence>
<evidence type="ECO:0000259" key="15">
    <source>
        <dbReference type="PROSITE" id="PS50109"/>
    </source>
</evidence>
<dbReference type="Proteomes" id="UP000243333">
    <property type="component" value="Unassembled WGS sequence"/>
</dbReference>
<evidence type="ECO:0000256" key="13">
    <source>
        <dbReference type="ARBA" id="ARBA00023136"/>
    </source>
</evidence>
<evidence type="ECO:0000313" key="17">
    <source>
        <dbReference type="EMBL" id="SDF14489.1"/>
    </source>
</evidence>
<dbReference type="PROSITE" id="PS50109">
    <property type="entry name" value="HIS_KIN"/>
    <property type="match status" value="1"/>
</dbReference>
<evidence type="ECO:0000256" key="7">
    <source>
        <dbReference type="ARBA" id="ARBA00022692"/>
    </source>
</evidence>
<dbReference type="Gene3D" id="6.10.340.10">
    <property type="match status" value="1"/>
</dbReference>
<dbReference type="SUPFAM" id="SSF55874">
    <property type="entry name" value="ATPase domain of HSP90 chaperone/DNA topoisomerase II/histidine kinase"/>
    <property type="match status" value="1"/>
</dbReference>
<reference evidence="18" key="1">
    <citation type="submission" date="2016-10" db="EMBL/GenBank/DDBJ databases">
        <authorList>
            <person name="Varghese N."/>
            <person name="Submissions S."/>
        </authorList>
    </citation>
    <scope>NUCLEOTIDE SEQUENCE [LARGE SCALE GENOMIC DNA]</scope>
    <source>
        <strain evidence="18">DSM 23256</strain>
    </source>
</reference>
<evidence type="ECO:0000256" key="3">
    <source>
        <dbReference type="ARBA" id="ARBA00012438"/>
    </source>
</evidence>
<evidence type="ECO:0000259" key="16">
    <source>
        <dbReference type="PROSITE" id="PS50885"/>
    </source>
</evidence>
<dbReference type="PRINTS" id="PR00344">
    <property type="entry name" value="BCTRLSENSOR"/>
</dbReference>
<keyword evidence="6" id="KW-0808">Transferase</keyword>
<dbReference type="InterPro" id="IPR036097">
    <property type="entry name" value="HisK_dim/P_sf"/>
</dbReference>
<feature type="transmembrane region" description="Helical" evidence="14">
    <location>
        <begin position="67"/>
        <end position="87"/>
    </location>
</feature>
<name>A0A1G7IQ99_9FIRM</name>
<dbReference type="InterPro" id="IPR050398">
    <property type="entry name" value="HssS/ArlS-like"/>
</dbReference>
<dbReference type="InterPro" id="IPR005467">
    <property type="entry name" value="His_kinase_dom"/>
</dbReference>
<dbReference type="GO" id="GO:0005524">
    <property type="term" value="F:ATP binding"/>
    <property type="evidence" value="ECO:0007669"/>
    <property type="project" value="UniProtKB-KW"/>
</dbReference>
<dbReference type="PROSITE" id="PS50885">
    <property type="entry name" value="HAMP"/>
    <property type="match status" value="1"/>
</dbReference>
<dbReference type="SMART" id="SM00388">
    <property type="entry name" value="HisKA"/>
    <property type="match status" value="1"/>
</dbReference>
<protein>
    <recommendedName>
        <fullName evidence="3">histidine kinase</fullName>
        <ecNumber evidence="3">2.7.13.3</ecNumber>
    </recommendedName>
</protein>
<dbReference type="Gene3D" id="1.10.287.130">
    <property type="match status" value="1"/>
</dbReference>
<feature type="transmembrane region" description="Helical" evidence="14">
    <location>
        <begin position="37"/>
        <end position="55"/>
    </location>
</feature>
<keyword evidence="12" id="KW-0902">Two-component regulatory system</keyword>